<accession>A0A813SXT3</accession>
<feature type="compositionally biased region" description="Basic and acidic residues" evidence="1">
    <location>
        <begin position="154"/>
        <end position="166"/>
    </location>
</feature>
<dbReference type="EMBL" id="CAJNOR010000111">
    <property type="protein sequence ID" value="CAF0801281.1"/>
    <property type="molecule type" value="Genomic_DNA"/>
</dbReference>
<dbReference type="Proteomes" id="UP000663828">
    <property type="component" value="Unassembled WGS sequence"/>
</dbReference>
<feature type="compositionally biased region" description="Polar residues" evidence="1">
    <location>
        <begin position="240"/>
        <end position="259"/>
    </location>
</feature>
<dbReference type="Proteomes" id="UP000663852">
    <property type="component" value="Unassembled WGS sequence"/>
</dbReference>
<proteinExistence type="predicted"/>
<evidence type="ECO:0000256" key="1">
    <source>
        <dbReference type="SAM" id="MobiDB-lite"/>
    </source>
</evidence>
<protein>
    <submittedName>
        <fullName evidence="2">Uncharacterized protein</fullName>
    </submittedName>
</protein>
<feature type="region of interest" description="Disordered" evidence="1">
    <location>
        <begin position="147"/>
        <end position="166"/>
    </location>
</feature>
<organism evidence="2 4">
    <name type="scientific">Adineta ricciae</name>
    <name type="common">Rotifer</name>
    <dbReference type="NCBI Taxonomy" id="249248"/>
    <lineage>
        <taxon>Eukaryota</taxon>
        <taxon>Metazoa</taxon>
        <taxon>Spiralia</taxon>
        <taxon>Gnathifera</taxon>
        <taxon>Rotifera</taxon>
        <taxon>Eurotatoria</taxon>
        <taxon>Bdelloidea</taxon>
        <taxon>Adinetida</taxon>
        <taxon>Adinetidae</taxon>
        <taxon>Adineta</taxon>
    </lineage>
</organism>
<feature type="region of interest" description="Disordered" evidence="1">
    <location>
        <begin position="323"/>
        <end position="362"/>
    </location>
</feature>
<feature type="compositionally biased region" description="Basic and acidic residues" evidence="1">
    <location>
        <begin position="408"/>
        <end position="417"/>
    </location>
</feature>
<feature type="compositionally biased region" description="Polar residues" evidence="1">
    <location>
        <begin position="1"/>
        <end position="17"/>
    </location>
</feature>
<dbReference type="OrthoDB" id="10055110at2759"/>
<dbReference type="AlphaFoldDB" id="A0A813SXT3"/>
<sequence length="445" mass="49503">MGSKSSKPIATESTASLSYPKDSADVTSTNTQQETAPVTTSSTPTREITSTSSLSNDTVTTSKTLDKDTSKLTLHSVATSLISNDENTSKQPAVRSAATRWYNWTKFEQQKRVKGKILWYMNSPATKKDAEATPIEQITPTTTALTPTTAPLAKVDESEKKEESKNDNDITVVPTYQLRTTTVHSPPGIERIPSPRRELTNTDVSNFKYYRPDERSRQPVGTHTKATMYRMNTILRQVPSPAQLSSPESTNPGDVTNITTRSVEDLSKIRTYVSRGLQTDLEVQPSNSSDSLVRYYEKQQSQFVPFSTLTNYASDNNGFYNLESRNTNYESTLPPIGEPSESNGYPSQSKSPPSNPSAPISILKKTSTGLSRDASNPFSEQAHEKMVEELRKRDKNLQDGTYRVKKVHLLEKNDPPPEPRTVTFRLPTSKANQSIQRSEKLFSSN</sequence>
<feature type="region of interest" description="Disordered" evidence="1">
    <location>
        <begin position="392"/>
        <end position="445"/>
    </location>
</feature>
<feature type="compositionally biased region" description="Low complexity" evidence="1">
    <location>
        <begin position="346"/>
        <end position="361"/>
    </location>
</feature>
<feature type="compositionally biased region" description="Polar residues" evidence="1">
    <location>
        <begin position="25"/>
        <end position="56"/>
    </location>
</feature>
<feature type="compositionally biased region" description="Polar residues" evidence="1">
    <location>
        <begin position="429"/>
        <end position="445"/>
    </location>
</feature>
<evidence type="ECO:0000313" key="4">
    <source>
        <dbReference type="Proteomes" id="UP000663828"/>
    </source>
</evidence>
<feature type="region of interest" description="Disordered" evidence="1">
    <location>
        <begin position="368"/>
        <end position="387"/>
    </location>
</feature>
<gene>
    <name evidence="3" type="ORF">EDS130_LOCUS30477</name>
    <name evidence="2" type="ORF">XAT740_LOCUS2989</name>
</gene>
<feature type="region of interest" description="Disordered" evidence="1">
    <location>
        <begin position="1"/>
        <end position="70"/>
    </location>
</feature>
<reference evidence="2" key="1">
    <citation type="submission" date="2021-02" db="EMBL/GenBank/DDBJ databases">
        <authorList>
            <person name="Nowell W R."/>
        </authorList>
    </citation>
    <scope>NUCLEOTIDE SEQUENCE</scope>
</reference>
<feature type="compositionally biased region" description="Polar residues" evidence="1">
    <location>
        <begin position="368"/>
        <end position="379"/>
    </location>
</feature>
<feature type="region of interest" description="Disordered" evidence="1">
    <location>
        <begin position="239"/>
        <end position="259"/>
    </location>
</feature>
<name>A0A813SXT3_ADIRI</name>
<evidence type="ECO:0000313" key="3">
    <source>
        <dbReference type="EMBL" id="CAF1298577.1"/>
    </source>
</evidence>
<keyword evidence="4" id="KW-1185">Reference proteome</keyword>
<evidence type="ECO:0000313" key="2">
    <source>
        <dbReference type="EMBL" id="CAF0801281.1"/>
    </source>
</evidence>
<comment type="caution">
    <text evidence="2">The sequence shown here is derived from an EMBL/GenBank/DDBJ whole genome shotgun (WGS) entry which is preliminary data.</text>
</comment>
<dbReference type="EMBL" id="CAJNOJ010000214">
    <property type="protein sequence ID" value="CAF1298577.1"/>
    <property type="molecule type" value="Genomic_DNA"/>
</dbReference>